<feature type="non-terminal residue" evidence="1">
    <location>
        <position position="56"/>
    </location>
</feature>
<gene>
    <name evidence="1" type="ORF">NDU88_002760</name>
</gene>
<dbReference type="Proteomes" id="UP001066276">
    <property type="component" value="Chromosome 3_2"/>
</dbReference>
<keyword evidence="2" id="KW-1185">Reference proteome</keyword>
<proteinExistence type="predicted"/>
<dbReference type="EMBL" id="JANPWB010000006">
    <property type="protein sequence ID" value="KAJ1177505.1"/>
    <property type="molecule type" value="Genomic_DNA"/>
</dbReference>
<reference evidence="1" key="1">
    <citation type="journal article" date="2022" name="bioRxiv">
        <title>Sequencing and chromosome-scale assembly of the giantPleurodeles waltlgenome.</title>
        <authorList>
            <person name="Brown T."/>
            <person name="Elewa A."/>
            <person name="Iarovenko S."/>
            <person name="Subramanian E."/>
            <person name="Araus A.J."/>
            <person name="Petzold A."/>
            <person name="Susuki M."/>
            <person name="Suzuki K.-i.T."/>
            <person name="Hayashi T."/>
            <person name="Toyoda A."/>
            <person name="Oliveira C."/>
            <person name="Osipova E."/>
            <person name="Leigh N.D."/>
            <person name="Simon A."/>
            <person name="Yun M.H."/>
        </authorList>
    </citation>
    <scope>NUCLEOTIDE SEQUENCE</scope>
    <source>
        <strain evidence="1">20211129_DDA</strain>
        <tissue evidence="1">Liver</tissue>
    </source>
</reference>
<accession>A0AAV7TLG3</accession>
<comment type="caution">
    <text evidence="1">The sequence shown here is derived from an EMBL/GenBank/DDBJ whole genome shotgun (WGS) entry which is preliminary data.</text>
</comment>
<dbReference type="AlphaFoldDB" id="A0AAV7TLG3"/>
<protein>
    <submittedName>
        <fullName evidence="1">Uncharacterized protein</fullName>
    </submittedName>
</protein>
<sequence length="56" mass="6053">LWQSGVLPVVHPTWPECEEAMMGGHRLVPYNCDTSVCGPTPSPAALSKCWSMAAPR</sequence>
<feature type="non-terminal residue" evidence="1">
    <location>
        <position position="1"/>
    </location>
</feature>
<evidence type="ECO:0000313" key="1">
    <source>
        <dbReference type="EMBL" id="KAJ1177505.1"/>
    </source>
</evidence>
<name>A0AAV7TLG3_PLEWA</name>
<organism evidence="1 2">
    <name type="scientific">Pleurodeles waltl</name>
    <name type="common">Iberian ribbed newt</name>
    <dbReference type="NCBI Taxonomy" id="8319"/>
    <lineage>
        <taxon>Eukaryota</taxon>
        <taxon>Metazoa</taxon>
        <taxon>Chordata</taxon>
        <taxon>Craniata</taxon>
        <taxon>Vertebrata</taxon>
        <taxon>Euteleostomi</taxon>
        <taxon>Amphibia</taxon>
        <taxon>Batrachia</taxon>
        <taxon>Caudata</taxon>
        <taxon>Salamandroidea</taxon>
        <taxon>Salamandridae</taxon>
        <taxon>Pleurodelinae</taxon>
        <taxon>Pleurodeles</taxon>
    </lineage>
</organism>
<evidence type="ECO:0000313" key="2">
    <source>
        <dbReference type="Proteomes" id="UP001066276"/>
    </source>
</evidence>